<feature type="non-terminal residue" evidence="1">
    <location>
        <position position="223"/>
    </location>
</feature>
<gene>
    <name evidence="1" type="ORF">FRY97_21735</name>
</gene>
<dbReference type="RefSeq" id="WP_147169725.1">
    <property type="nucleotide sequence ID" value="NZ_VOOR01000125.1"/>
</dbReference>
<dbReference type="EMBL" id="VOOR01000125">
    <property type="protein sequence ID" value="TXB57468.1"/>
    <property type="molecule type" value="Genomic_DNA"/>
</dbReference>
<dbReference type="OrthoDB" id="7065657at2"/>
<proteinExistence type="predicted"/>
<comment type="caution">
    <text evidence="1">The sequence shown here is derived from an EMBL/GenBank/DDBJ whole genome shotgun (WGS) entry which is preliminary data.</text>
</comment>
<name>A0A5C6RFA3_9BACT</name>
<accession>A0A5C6RFA3</accession>
<keyword evidence="2" id="KW-1185">Reference proteome</keyword>
<dbReference type="Proteomes" id="UP000321580">
    <property type="component" value="Unassembled WGS sequence"/>
</dbReference>
<evidence type="ECO:0000313" key="2">
    <source>
        <dbReference type="Proteomes" id="UP000321580"/>
    </source>
</evidence>
<protein>
    <submittedName>
        <fullName evidence="1">Uncharacterized protein</fullName>
    </submittedName>
</protein>
<sequence length="223" mass="25892">MKTRVELWIHGEVTPVIEKEVRDLTKINTPNERGIKINRDEIDDSLLIIRFNSYSGKSGELAEQIMKSYSLYLDKYSDIAIGFETRKKGIDKSTDGITKKEVLDKIGEFYRLLDDKNWAQLQLLFLDKIEYLECQEGARITNEIGKKTSSNRYLNQKEKRLQGVITNHTLKEVRLSKRYGLIACEVDYLIQETVEDCEKENISMGKQEFRMQSIAGELKISKI</sequence>
<organism evidence="1 2">
    <name type="scientific">Phaeodactylibacter luteus</name>
    <dbReference type="NCBI Taxonomy" id="1564516"/>
    <lineage>
        <taxon>Bacteria</taxon>
        <taxon>Pseudomonadati</taxon>
        <taxon>Bacteroidota</taxon>
        <taxon>Saprospiria</taxon>
        <taxon>Saprospirales</taxon>
        <taxon>Haliscomenobacteraceae</taxon>
        <taxon>Phaeodactylibacter</taxon>
    </lineage>
</organism>
<dbReference type="AlphaFoldDB" id="A0A5C6RFA3"/>
<evidence type="ECO:0000313" key="1">
    <source>
        <dbReference type="EMBL" id="TXB57468.1"/>
    </source>
</evidence>
<reference evidence="1 2" key="1">
    <citation type="submission" date="2019-08" db="EMBL/GenBank/DDBJ databases">
        <title>Genome of Phaeodactylibacter luteus.</title>
        <authorList>
            <person name="Bowman J.P."/>
        </authorList>
    </citation>
    <scope>NUCLEOTIDE SEQUENCE [LARGE SCALE GENOMIC DNA]</scope>
    <source>
        <strain evidence="1 2">KCTC 42180</strain>
    </source>
</reference>